<protein>
    <submittedName>
        <fullName evidence="6">Globin-coupled sensor protein</fullName>
    </submittedName>
</protein>
<evidence type="ECO:0000256" key="1">
    <source>
        <dbReference type="ARBA" id="ARBA00023224"/>
    </source>
</evidence>
<name>A0A9X2INX8_9BACI</name>
<evidence type="ECO:0000256" key="4">
    <source>
        <dbReference type="SAM" id="Coils"/>
    </source>
</evidence>
<dbReference type="Gene3D" id="1.10.287.950">
    <property type="entry name" value="Methyl-accepting chemotaxis protein"/>
    <property type="match status" value="1"/>
</dbReference>
<dbReference type="InterPro" id="IPR009050">
    <property type="entry name" value="Globin-like_sf"/>
</dbReference>
<proteinExistence type="inferred from homology"/>
<dbReference type="InterPro" id="IPR039379">
    <property type="entry name" value="Protoglobin_sensor_dom"/>
</dbReference>
<reference evidence="6" key="1">
    <citation type="submission" date="2022-05" db="EMBL/GenBank/DDBJ databases">
        <title>Comparative Genomics of Spacecraft Associated Microbes.</title>
        <authorList>
            <person name="Tran M.T."/>
            <person name="Wright A."/>
            <person name="Seuylemezian A."/>
            <person name="Eisen J."/>
            <person name="Coil D."/>
        </authorList>
    </citation>
    <scope>NUCLEOTIDE SEQUENCE</scope>
    <source>
        <strain evidence="6">214.1.1</strain>
    </source>
</reference>
<dbReference type="SUPFAM" id="SSF58104">
    <property type="entry name" value="Methyl-accepting chemotaxis protein (MCP) signaling domain"/>
    <property type="match status" value="1"/>
</dbReference>
<dbReference type="EMBL" id="JAMBOL010000009">
    <property type="protein sequence ID" value="MCM3714695.1"/>
    <property type="molecule type" value="Genomic_DNA"/>
</dbReference>
<dbReference type="Proteomes" id="UP001139179">
    <property type="component" value="Unassembled WGS sequence"/>
</dbReference>
<dbReference type="Pfam" id="PF00015">
    <property type="entry name" value="MCPsignal"/>
    <property type="match status" value="1"/>
</dbReference>
<dbReference type="InterPro" id="IPR004089">
    <property type="entry name" value="MCPsignal_dom"/>
</dbReference>
<dbReference type="GO" id="GO:0019825">
    <property type="term" value="F:oxygen binding"/>
    <property type="evidence" value="ECO:0007669"/>
    <property type="project" value="InterPro"/>
</dbReference>
<dbReference type="SUPFAM" id="SSF46458">
    <property type="entry name" value="Globin-like"/>
    <property type="match status" value="1"/>
</dbReference>
<comment type="similarity">
    <text evidence="2">Belongs to the methyl-accepting chemotaxis (MCP) protein family.</text>
</comment>
<keyword evidence="7" id="KW-1185">Reference proteome</keyword>
<dbReference type="SMART" id="SM00283">
    <property type="entry name" value="MA"/>
    <property type="match status" value="1"/>
</dbReference>
<dbReference type="PRINTS" id="PR00260">
    <property type="entry name" value="CHEMTRNSDUCR"/>
</dbReference>
<evidence type="ECO:0000256" key="2">
    <source>
        <dbReference type="ARBA" id="ARBA00029447"/>
    </source>
</evidence>
<dbReference type="RefSeq" id="WP_251223464.1">
    <property type="nucleotide sequence ID" value="NZ_JAMBOL010000009.1"/>
</dbReference>
<dbReference type="PROSITE" id="PS50111">
    <property type="entry name" value="CHEMOTAXIS_TRANSDUC_2"/>
    <property type="match status" value="1"/>
</dbReference>
<dbReference type="GO" id="GO:0020037">
    <property type="term" value="F:heme binding"/>
    <property type="evidence" value="ECO:0007669"/>
    <property type="project" value="InterPro"/>
</dbReference>
<feature type="domain" description="Methyl-accepting transducer" evidence="5">
    <location>
        <begin position="183"/>
        <end position="419"/>
    </location>
</feature>
<feature type="coiled-coil region" evidence="4">
    <location>
        <begin position="169"/>
        <end position="203"/>
    </location>
</feature>
<evidence type="ECO:0000313" key="6">
    <source>
        <dbReference type="EMBL" id="MCM3714695.1"/>
    </source>
</evidence>
<dbReference type="CDD" id="cd01068">
    <property type="entry name" value="globin_sensor"/>
    <property type="match status" value="1"/>
</dbReference>
<evidence type="ECO:0000259" key="5">
    <source>
        <dbReference type="PROSITE" id="PS50111"/>
    </source>
</evidence>
<dbReference type="Pfam" id="PF11563">
    <property type="entry name" value="Protoglobin"/>
    <property type="match status" value="1"/>
</dbReference>
<organism evidence="6 7">
    <name type="scientific">Halalkalibacter oceani</name>
    <dbReference type="NCBI Taxonomy" id="1653776"/>
    <lineage>
        <taxon>Bacteria</taxon>
        <taxon>Bacillati</taxon>
        <taxon>Bacillota</taxon>
        <taxon>Bacilli</taxon>
        <taxon>Bacillales</taxon>
        <taxon>Bacillaceae</taxon>
        <taxon>Halalkalibacter</taxon>
    </lineage>
</organism>
<dbReference type="InterPro" id="IPR044398">
    <property type="entry name" value="Globin-sensor_dom"/>
</dbReference>
<comment type="caution">
    <text evidence="6">The sequence shown here is derived from an EMBL/GenBank/DDBJ whole genome shotgun (WGS) entry which is preliminary data.</text>
</comment>
<dbReference type="GO" id="GO:0007165">
    <property type="term" value="P:signal transduction"/>
    <property type="evidence" value="ECO:0007669"/>
    <property type="project" value="UniProtKB-KW"/>
</dbReference>
<dbReference type="GO" id="GO:0016020">
    <property type="term" value="C:membrane"/>
    <property type="evidence" value="ECO:0007669"/>
    <property type="project" value="InterPro"/>
</dbReference>
<dbReference type="PANTHER" id="PTHR32089:SF118">
    <property type="entry name" value="HEME-BASED AEROTACTIC TRANSDUCER HEMAT"/>
    <property type="match status" value="1"/>
</dbReference>
<dbReference type="InterPro" id="IPR004090">
    <property type="entry name" value="Chemotax_Me-accpt_rcpt"/>
</dbReference>
<evidence type="ECO:0000256" key="3">
    <source>
        <dbReference type="PROSITE-ProRule" id="PRU00284"/>
    </source>
</evidence>
<gene>
    <name evidence="6" type="ORF">M3202_11460</name>
</gene>
<keyword evidence="4" id="KW-0175">Coiled coil</keyword>
<feature type="coiled-coil region" evidence="4">
    <location>
        <begin position="397"/>
        <end position="424"/>
    </location>
</feature>
<dbReference type="PANTHER" id="PTHR32089">
    <property type="entry name" value="METHYL-ACCEPTING CHEMOTAXIS PROTEIN MCPB"/>
    <property type="match status" value="1"/>
</dbReference>
<evidence type="ECO:0000313" key="7">
    <source>
        <dbReference type="Proteomes" id="UP001139179"/>
    </source>
</evidence>
<dbReference type="GO" id="GO:0006935">
    <property type="term" value="P:chemotaxis"/>
    <property type="evidence" value="ECO:0007669"/>
    <property type="project" value="InterPro"/>
</dbReference>
<accession>A0A9X2INX8</accession>
<keyword evidence="1 3" id="KW-0807">Transducer</keyword>
<dbReference type="InterPro" id="IPR012292">
    <property type="entry name" value="Globin/Proto"/>
</dbReference>
<sequence length="431" mass="48288">MKLRFRTKRKEAPSTIKAQQPVHNVAIRVSPAVQKQLAMIHLTTADLIAVKELQPLVEKHVDEIVKRFYENLEKNSELKTIIDTNSAVERLRVTLRQHIKEIFNGTIDGAYIEQRIRIAHTHVRIGLDSKWYVGAFQDLLESMIDLIYEHYEDNKSCRMYIKAVAKMFNLEQQLVLEAYEREIERIIQQNQEKQNELVKLVSATVEELAAVSGETSASTDELKSRSDEILAYTHTVSKHSQKVEEISKDGAEKLQAQSAQMSEIDGTIGKISEEMGILRGNAEQINEIVGLVQSIAAQTNLLALNAAIESARAGEAGKGFAVVAEEVRKLSDQTQNSVSKVSDLIIRTNDQIGVMSSYIANINDLIKETSSGMKETSDFFDEIVESTEKSNLQNVSVEKEMEHISRVTEEINQAAAQLSATADQLTEMMKG</sequence>
<dbReference type="Gene3D" id="1.10.490.10">
    <property type="entry name" value="Globins"/>
    <property type="match status" value="1"/>
</dbReference>
<dbReference type="AlphaFoldDB" id="A0A9X2INX8"/>
<dbReference type="GO" id="GO:0004888">
    <property type="term" value="F:transmembrane signaling receptor activity"/>
    <property type="evidence" value="ECO:0007669"/>
    <property type="project" value="InterPro"/>
</dbReference>